<dbReference type="GO" id="GO:0005975">
    <property type="term" value="P:carbohydrate metabolic process"/>
    <property type="evidence" value="ECO:0007669"/>
    <property type="project" value="InterPro"/>
</dbReference>
<dbReference type="OMA" id="FMGRREN"/>
<evidence type="ECO:0000259" key="2">
    <source>
        <dbReference type="PROSITE" id="PS51762"/>
    </source>
</evidence>
<reference evidence="3" key="2">
    <citation type="submission" date="2024-10" db="UniProtKB">
        <authorList>
            <consortium name="EnsemblProtists"/>
        </authorList>
    </citation>
    <scope>IDENTIFICATION</scope>
</reference>
<accession>A0A0D3K9P8</accession>
<feature type="domain" description="GH16" evidence="2">
    <location>
        <begin position="1"/>
        <end position="166"/>
    </location>
</feature>
<dbReference type="SUPFAM" id="SSF49899">
    <property type="entry name" value="Concanavalin A-like lectins/glucanases"/>
    <property type="match status" value="1"/>
</dbReference>
<dbReference type="KEGG" id="ehx:EMIHUDRAFT_230824"/>
<dbReference type="Gene3D" id="2.60.120.200">
    <property type="match status" value="1"/>
</dbReference>
<evidence type="ECO:0000313" key="4">
    <source>
        <dbReference type="Proteomes" id="UP000013827"/>
    </source>
</evidence>
<protein>
    <recommendedName>
        <fullName evidence="2">GH16 domain-containing protein</fullName>
    </recommendedName>
</protein>
<sequence length="252" mass="27944">MPRGDWLWPAIWLLPSDDAYGGWPTSGEIDIVESRGNGRDACGPGQDNWHFGSTLHFAPQGGKSAFLHTHSEAAAPSGGPLSDAFHVYGLEWGPEGLYTYIDDRSNIVLAVNFTKESFFDRGSKWEMTCFKRGEGGRCDSWLPSLPEWDGGGATKDPWNGSALPKAAPFDRAFYLQLNVAVGCTGYNDWLFFPDHLCKDKPWRNGDKHTAESDFLGSFESWWPSWGGNVTDPARGASRNASMQIESVRYWAP</sequence>
<dbReference type="InterPro" id="IPR000757">
    <property type="entry name" value="Beta-glucanase-like"/>
</dbReference>
<dbReference type="PROSITE" id="PS51762">
    <property type="entry name" value="GH16_2"/>
    <property type="match status" value="1"/>
</dbReference>
<dbReference type="GeneID" id="17277755"/>
<dbReference type="PANTHER" id="PTHR10963:SF55">
    <property type="entry name" value="GLYCOSIDE HYDROLASE FAMILY 16 PROTEIN"/>
    <property type="match status" value="1"/>
</dbReference>
<dbReference type="EnsemblProtists" id="EOD32483">
    <property type="protein sequence ID" value="EOD32483"/>
    <property type="gene ID" value="EMIHUDRAFT_230824"/>
</dbReference>
<keyword evidence="4" id="KW-1185">Reference proteome</keyword>
<dbReference type="Pfam" id="PF00722">
    <property type="entry name" value="Glyco_hydro_16"/>
    <property type="match status" value="1"/>
</dbReference>
<proteinExistence type="inferred from homology"/>
<dbReference type="PaxDb" id="2903-EOD32483"/>
<dbReference type="Proteomes" id="UP000013827">
    <property type="component" value="Unassembled WGS sequence"/>
</dbReference>
<comment type="similarity">
    <text evidence="1">Belongs to the glycosyl hydrolase 16 family.</text>
</comment>
<name>A0A0D3K9P8_EMIH1</name>
<dbReference type="InterPro" id="IPR013320">
    <property type="entry name" value="ConA-like_dom_sf"/>
</dbReference>
<dbReference type="PANTHER" id="PTHR10963">
    <property type="entry name" value="GLYCOSYL HYDROLASE-RELATED"/>
    <property type="match status" value="1"/>
</dbReference>
<dbReference type="HOGENOM" id="CLU_019533_2_2_1"/>
<dbReference type="InterPro" id="IPR050546">
    <property type="entry name" value="Glycosyl_Hydrlase_16"/>
</dbReference>
<dbReference type="AlphaFoldDB" id="A0A0D3K9P8"/>
<evidence type="ECO:0000313" key="3">
    <source>
        <dbReference type="EnsemblProtists" id="EOD32483"/>
    </source>
</evidence>
<dbReference type="eggNOG" id="ENOG502QRX5">
    <property type="taxonomic scope" value="Eukaryota"/>
</dbReference>
<dbReference type="GO" id="GO:0004553">
    <property type="term" value="F:hydrolase activity, hydrolyzing O-glycosyl compounds"/>
    <property type="evidence" value="ECO:0007669"/>
    <property type="project" value="InterPro"/>
</dbReference>
<dbReference type="STRING" id="2903.R1DAP4"/>
<reference evidence="4" key="1">
    <citation type="journal article" date="2013" name="Nature">
        <title>Pan genome of the phytoplankton Emiliania underpins its global distribution.</title>
        <authorList>
            <person name="Read B.A."/>
            <person name="Kegel J."/>
            <person name="Klute M.J."/>
            <person name="Kuo A."/>
            <person name="Lefebvre S.C."/>
            <person name="Maumus F."/>
            <person name="Mayer C."/>
            <person name="Miller J."/>
            <person name="Monier A."/>
            <person name="Salamov A."/>
            <person name="Young J."/>
            <person name="Aguilar M."/>
            <person name="Claverie J.M."/>
            <person name="Frickenhaus S."/>
            <person name="Gonzalez K."/>
            <person name="Herman E.K."/>
            <person name="Lin Y.C."/>
            <person name="Napier J."/>
            <person name="Ogata H."/>
            <person name="Sarno A.F."/>
            <person name="Shmutz J."/>
            <person name="Schroeder D."/>
            <person name="de Vargas C."/>
            <person name="Verret F."/>
            <person name="von Dassow P."/>
            <person name="Valentin K."/>
            <person name="Van de Peer Y."/>
            <person name="Wheeler G."/>
            <person name="Dacks J.B."/>
            <person name="Delwiche C.F."/>
            <person name="Dyhrman S.T."/>
            <person name="Glockner G."/>
            <person name="John U."/>
            <person name="Richards T."/>
            <person name="Worden A.Z."/>
            <person name="Zhang X."/>
            <person name="Grigoriev I.V."/>
            <person name="Allen A.E."/>
            <person name="Bidle K."/>
            <person name="Borodovsky M."/>
            <person name="Bowler C."/>
            <person name="Brownlee C."/>
            <person name="Cock J.M."/>
            <person name="Elias M."/>
            <person name="Gladyshev V.N."/>
            <person name="Groth M."/>
            <person name="Guda C."/>
            <person name="Hadaegh A."/>
            <person name="Iglesias-Rodriguez M.D."/>
            <person name="Jenkins J."/>
            <person name="Jones B.M."/>
            <person name="Lawson T."/>
            <person name="Leese F."/>
            <person name="Lindquist E."/>
            <person name="Lobanov A."/>
            <person name="Lomsadze A."/>
            <person name="Malik S.B."/>
            <person name="Marsh M.E."/>
            <person name="Mackinder L."/>
            <person name="Mock T."/>
            <person name="Mueller-Roeber B."/>
            <person name="Pagarete A."/>
            <person name="Parker M."/>
            <person name="Probert I."/>
            <person name="Quesneville H."/>
            <person name="Raines C."/>
            <person name="Rensing S.A."/>
            <person name="Riano-Pachon D.M."/>
            <person name="Richier S."/>
            <person name="Rokitta S."/>
            <person name="Shiraiwa Y."/>
            <person name="Soanes D.M."/>
            <person name="van der Giezen M."/>
            <person name="Wahlund T.M."/>
            <person name="Williams B."/>
            <person name="Wilson W."/>
            <person name="Wolfe G."/>
            <person name="Wurch L.L."/>
        </authorList>
    </citation>
    <scope>NUCLEOTIDE SEQUENCE</scope>
</reference>
<evidence type="ECO:0000256" key="1">
    <source>
        <dbReference type="ARBA" id="ARBA00006865"/>
    </source>
</evidence>
<organism evidence="3 4">
    <name type="scientific">Emiliania huxleyi (strain CCMP1516)</name>
    <dbReference type="NCBI Taxonomy" id="280463"/>
    <lineage>
        <taxon>Eukaryota</taxon>
        <taxon>Haptista</taxon>
        <taxon>Haptophyta</taxon>
        <taxon>Prymnesiophyceae</taxon>
        <taxon>Isochrysidales</taxon>
        <taxon>Noelaerhabdaceae</taxon>
        <taxon>Emiliania</taxon>
    </lineage>
</organism>
<dbReference type="RefSeq" id="XP_005784912.1">
    <property type="nucleotide sequence ID" value="XM_005784855.1"/>
</dbReference>